<feature type="region of interest" description="Disordered" evidence="3">
    <location>
        <begin position="728"/>
        <end position="749"/>
    </location>
</feature>
<feature type="region of interest" description="Disordered" evidence="3">
    <location>
        <begin position="318"/>
        <end position="352"/>
    </location>
</feature>
<dbReference type="InterPro" id="IPR027038">
    <property type="entry name" value="RanGap"/>
</dbReference>
<feature type="region of interest" description="Disordered" evidence="3">
    <location>
        <begin position="541"/>
        <end position="570"/>
    </location>
</feature>
<dbReference type="PANTHER" id="PTHR24113">
    <property type="entry name" value="RAN GTPASE-ACTIVATING PROTEIN 1"/>
    <property type="match status" value="1"/>
</dbReference>
<sequence>MTTHLRCRDCSRWHVSVVSLLLMLCLGTTTTITAVTLDLSYLFRTKSSSMAAAIKHCYFQRIQLNGEETTIHLDLTSSLMEKNFTEVLEAALSPATKFTKPIFLRLTAKRNQWTSKEGTEILQYLLGLCNETESIDKNDDEKAGHQEAPASSNTTAINEQQSVGGIDASGDATSILDGISTATIGQIESVENVTADTSKKTFEGRAPKPPFLVQTLDLGWNYLGGGSSRTVKTFHKALQQLVCHHCCPSTLNLELCGLSPATCRAIAKGIVDRSLTENVETGRLAKPTSLCLNLACNEAIGDGGVAALAAAIRTVSSQKRRRKRKDQGEVDQGEVDDSSQSQEDGTIEEDDDPTVLETLDLSACSISDAGAEALAVALKSHPLCVKHLDLSNNFITDEGAASLARALLEKNSDNIPGKLTTLNLSNNKGIGDRGAKELSRAFQEGCVENMILRSCHLHADGAGYFGKAIRNLANQNGEERIRRLAIDLSGNPLGILRKKSKPGNKYSASALKTKATETTTAYMNFIGKTVQKGLKDLGLGEGSNGIDTLESDDEEEERMGKADEEDNDSKNKCGGIALAEAFITEGEQEMEDSKMKNNPANADKSLHIQLGLRHCCLDTRATEALAAVLQESRRSCLSFNLIFDMRMNEVLEEDIVSALHGEAGFDDKISEMAENYLDAVEVIREAQVRAFEAARIARSRAMAAAAIDDAWGSPVGLHAADDGLEEYDKEWDSDADYDPPGGDEDDYWS</sequence>
<dbReference type="GO" id="GO:0031267">
    <property type="term" value="F:small GTPase binding"/>
    <property type="evidence" value="ECO:0007669"/>
    <property type="project" value="TreeGrafter"/>
</dbReference>
<dbReference type="AlphaFoldDB" id="A0A9K3M941"/>
<dbReference type="EMBL" id="JAGRRH010000001">
    <property type="protein sequence ID" value="KAG7374581.1"/>
    <property type="molecule type" value="Genomic_DNA"/>
</dbReference>
<proteinExistence type="predicted"/>
<comment type="caution">
    <text evidence="4">The sequence shown here is derived from an EMBL/GenBank/DDBJ whole genome shotgun (WGS) entry which is preliminary data.</text>
</comment>
<dbReference type="SMART" id="SM00368">
    <property type="entry name" value="LRR_RI"/>
    <property type="match status" value="7"/>
</dbReference>
<dbReference type="GO" id="GO:0048471">
    <property type="term" value="C:perinuclear region of cytoplasm"/>
    <property type="evidence" value="ECO:0007669"/>
    <property type="project" value="TreeGrafter"/>
</dbReference>
<evidence type="ECO:0000313" key="5">
    <source>
        <dbReference type="Proteomes" id="UP000693970"/>
    </source>
</evidence>
<reference evidence="4" key="2">
    <citation type="submission" date="2021-04" db="EMBL/GenBank/DDBJ databases">
        <authorList>
            <person name="Podell S."/>
        </authorList>
    </citation>
    <scope>NUCLEOTIDE SEQUENCE</scope>
    <source>
        <strain evidence="4">Hildebrandi</strain>
    </source>
</reference>
<dbReference type="Pfam" id="PF13516">
    <property type="entry name" value="LRR_6"/>
    <property type="match status" value="4"/>
</dbReference>
<evidence type="ECO:0000256" key="2">
    <source>
        <dbReference type="ARBA" id="ARBA00022737"/>
    </source>
</evidence>
<feature type="compositionally biased region" description="Basic and acidic residues" evidence="3">
    <location>
        <begin position="136"/>
        <end position="145"/>
    </location>
</feature>
<evidence type="ECO:0000313" key="4">
    <source>
        <dbReference type="EMBL" id="KAG7374581.1"/>
    </source>
</evidence>
<organism evidence="4 5">
    <name type="scientific">Nitzschia inconspicua</name>
    <dbReference type="NCBI Taxonomy" id="303405"/>
    <lineage>
        <taxon>Eukaryota</taxon>
        <taxon>Sar</taxon>
        <taxon>Stramenopiles</taxon>
        <taxon>Ochrophyta</taxon>
        <taxon>Bacillariophyta</taxon>
        <taxon>Bacillariophyceae</taxon>
        <taxon>Bacillariophycidae</taxon>
        <taxon>Bacillariales</taxon>
        <taxon>Bacillariaceae</taxon>
        <taxon>Nitzschia</taxon>
    </lineage>
</organism>
<name>A0A9K3M941_9STRA</name>
<gene>
    <name evidence="4" type="ORF">IV203_013676</name>
</gene>
<keyword evidence="1" id="KW-0433">Leucine-rich repeat</keyword>
<protein>
    <submittedName>
        <fullName evidence="4">Leucine rich repeat LRR-containing protein</fullName>
    </submittedName>
</protein>
<dbReference type="Proteomes" id="UP000693970">
    <property type="component" value="Unassembled WGS sequence"/>
</dbReference>
<dbReference type="OrthoDB" id="48074at2759"/>
<keyword evidence="2" id="KW-0677">Repeat</keyword>
<dbReference type="GO" id="GO:0005096">
    <property type="term" value="F:GTPase activator activity"/>
    <property type="evidence" value="ECO:0007669"/>
    <property type="project" value="InterPro"/>
</dbReference>
<evidence type="ECO:0000256" key="1">
    <source>
        <dbReference type="ARBA" id="ARBA00022614"/>
    </source>
</evidence>
<feature type="region of interest" description="Disordered" evidence="3">
    <location>
        <begin position="136"/>
        <end position="158"/>
    </location>
</feature>
<dbReference type="GO" id="GO:0005634">
    <property type="term" value="C:nucleus"/>
    <property type="evidence" value="ECO:0007669"/>
    <property type="project" value="TreeGrafter"/>
</dbReference>
<dbReference type="GO" id="GO:0006913">
    <property type="term" value="P:nucleocytoplasmic transport"/>
    <property type="evidence" value="ECO:0007669"/>
    <property type="project" value="TreeGrafter"/>
</dbReference>
<evidence type="ECO:0000256" key="3">
    <source>
        <dbReference type="SAM" id="MobiDB-lite"/>
    </source>
</evidence>
<feature type="compositionally biased region" description="Acidic residues" evidence="3">
    <location>
        <begin position="549"/>
        <end position="567"/>
    </location>
</feature>
<dbReference type="InterPro" id="IPR001611">
    <property type="entry name" value="Leu-rich_rpt"/>
</dbReference>
<dbReference type="GO" id="GO:0005829">
    <property type="term" value="C:cytosol"/>
    <property type="evidence" value="ECO:0007669"/>
    <property type="project" value="TreeGrafter"/>
</dbReference>
<feature type="compositionally biased region" description="Polar residues" evidence="3">
    <location>
        <begin position="149"/>
        <end position="158"/>
    </location>
</feature>
<accession>A0A9K3M941</accession>
<keyword evidence="5" id="KW-1185">Reference proteome</keyword>
<reference evidence="4" key="1">
    <citation type="journal article" date="2021" name="Sci. Rep.">
        <title>Diploid genomic architecture of Nitzschia inconspicua, an elite biomass production diatom.</title>
        <authorList>
            <person name="Oliver A."/>
            <person name="Podell S."/>
            <person name="Pinowska A."/>
            <person name="Traller J.C."/>
            <person name="Smith S.R."/>
            <person name="McClure R."/>
            <person name="Beliaev A."/>
            <person name="Bohutskyi P."/>
            <person name="Hill E.A."/>
            <person name="Rabines A."/>
            <person name="Zheng H."/>
            <person name="Allen L.Z."/>
            <person name="Kuo A."/>
            <person name="Grigoriev I.V."/>
            <person name="Allen A.E."/>
            <person name="Hazlebeck D."/>
            <person name="Allen E.E."/>
        </authorList>
    </citation>
    <scope>NUCLEOTIDE SEQUENCE</scope>
    <source>
        <strain evidence="4">Hildebrandi</strain>
    </source>
</reference>
<dbReference type="PANTHER" id="PTHR24113:SF12">
    <property type="entry name" value="RAN GTPASE-ACTIVATING PROTEIN 1"/>
    <property type="match status" value="1"/>
</dbReference>